<evidence type="ECO:0000313" key="2">
    <source>
        <dbReference type="EMBL" id="SMP07308.1"/>
    </source>
</evidence>
<evidence type="ECO:0000259" key="1">
    <source>
        <dbReference type="Pfam" id="PF01909"/>
    </source>
</evidence>
<accession>A0ABY1NDU7</accession>
<feature type="domain" description="Polymerase nucleotidyl transferase" evidence="1">
    <location>
        <begin position="13"/>
        <end position="80"/>
    </location>
</feature>
<dbReference type="Gene3D" id="3.30.460.10">
    <property type="entry name" value="Beta Polymerase, domain 2"/>
    <property type="match status" value="1"/>
</dbReference>
<reference evidence="2 3" key="1">
    <citation type="submission" date="2017-05" db="EMBL/GenBank/DDBJ databases">
        <authorList>
            <person name="Varghese N."/>
            <person name="Submissions S."/>
        </authorList>
    </citation>
    <scope>NUCLEOTIDE SEQUENCE [LARGE SCALE GENOMIC DNA]</scope>
    <source>
        <strain evidence="2 3">DSM 15522</strain>
    </source>
</reference>
<proteinExistence type="predicted"/>
<name>A0ABY1NDU7_9BACT</name>
<evidence type="ECO:0000313" key="3">
    <source>
        <dbReference type="Proteomes" id="UP001157911"/>
    </source>
</evidence>
<gene>
    <name evidence="2" type="ORF">SAMN06265339_0471</name>
</gene>
<dbReference type="EMBL" id="FXUB01000001">
    <property type="protein sequence ID" value="SMP07308.1"/>
    <property type="molecule type" value="Genomic_DNA"/>
</dbReference>
<protein>
    <submittedName>
        <fullName evidence="2">Nucleotidyltransferase domain-containing protein</fullName>
    </submittedName>
</protein>
<dbReference type="InterPro" id="IPR002934">
    <property type="entry name" value="Polymerase_NTP_transf_dom"/>
</dbReference>
<dbReference type="CDD" id="cd05403">
    <property type="entry name" value="NT_KNTase_like"/>
    <property type="match status" value="1"/>
</dbReference>
<comment type="caution">
    <text evidence="2">The sequence shown here is derived from an EMBL/GenBank/DDBJ whole genome shotgun (WGS) entry which is preliminary data.</text>
</comment>
<dbReference type="Pfam" id="PF01909">
    <property type="entry name" value="NTP_transf_2"/>
    <property type="match status" value="1"/>
</dbReference>
<dbReference type="RefSeq" id="WP_283399976.1">
    <property type="nucleotide sequence ID" value="NZ_FXUB01000001.1"/>
</dbReference>
<sequence length="98" mass="11295">MEKPVRLNKDEIRVIKETVLHFDPEAEIILFGSRTDLSKKGGDIDLLIVSSKIKHRERRKIRVELFKKLGDRKIDIVTTENPSKSAFTALAYKYGVKL</sequence>
<dbReference type="SUPFAM" id="SSF81301">
    <property type="entry name" value="Nucleotidyltransferase"/>
    <property type="match status" value="1"/>
</dbReference>
<dbReference type="InterPro" id="IPR043519">
    <property type="entry name" value="NT_sf"/>
</dbReference>
<keyword evidence="3" id="KW-1185">Reference proteome</keyword>
<dbReference type="Proteomes" id="UP001157911">
    <property type="component" value="Unassembled WGS sequence"/>
</dbReference>
<organism evidence="2 3">
    <name type="scientific">Desulfurobacterium pacificum</name>
    <dbReference type="NCBI Taxonomy" id="240166"/>
    <lineage>
        <taxon>Bacteria</taxon>
        <taxon>Pseudomonadati</taxon>
        <taxon>Aquificota</taxon>
        <taxon>Aquificia</taxon>
        <taxon>Desulfurobacteriales</taxon>
        <taxon>Desulfurobacteriaceae</taxon>
        <taxon>Desulfurobacterium</taxon>
    </lineage>
</organism>